<keyword evidence="8 10" id="KW-0067">ATP-binding</keyword>
<dbReference type="InterPro" id="IPR001245">
    <property type="entry name" value="Ser-Thr/Tyr_kinase_cat_dom"/>
</dbReference>
<name>A0A5B7B5K4_DAVIN</name>
<feature type="region of interest" description="Disordered" evidence="11">
    <location>
        <begin position="830"/>
        <end position="859"/>
    </location>
</feature>
<dbReference type="Gene3D" id="3.30.200.20">
    <property type="entry name" value="Phosphorylase Kinase, domain 1"/>
    <property type="match status" value="1"/>
</dbReference>
<dbReference type="Pfam" id="PF00564">
    <property type="entry name" value="PB1"/>
    <property type="match status" value="1"/>
</dbReference>
<keyword evidence="5" id="KW-0808">Transferase</keyword>
<dbReference type="EMBL" id="GHES01032074">
    <property type="protein sequence ID" value="MPA62633.1"/>
    <property type="molecule type" value="Transcribed_RNA"/>
</dbReference>
<evidence type="ECO:0000259" key="12">
    <source>
        <dbReference type="PROSITE" id="PS50011"/>
    </source>
</evidence>
<evidence type="ECO:0000256" key="1">
    <source>
        <dbReference type="ARBA" id="ARBA00004496"/>
    </source>
</evidence>
<evidence type="ECO:0000256" key="7">
    <source>
        <dbReference type="ARBA" id="ARBA00022777"/>
    </source>
</evidence>
<dbReference type="Gene3D" id="1.10.510.10">
    <property type="entry name" value="Transferase(Phosphotransferase) domain 1"/>
    <property type="match status" value="1"/>
</dbReference>
<dbReference type="GO" id="GO:0004674">
    <property type="term" value="F:protein serine/threonine kinase activity"/>
    <property type="evidence" value="ECO:0007669"/>
    <property type="project" value="UniProtKB-KW"/>
</dbReference>
<dbReference type="InterPro" id="IPR000270">
    <property type="entry name" value="PB1_dom"/>
</dbReference>
<dbReference type="FunFam" id="3.10.20.90:FF:000058">
    <property type="entry name" value="Octicosapeptide/phox/Bem1p domain kinase superfamily protein"/>
    <property type="match status" value="1"/>
</dbReference>
<dbReference type="InterPro" id="IPR000719">
    <property type="entry name" value="Prot_kinase_dom"/>
</dbReference>
<dbReference type="Gene3D" id="3.10.20.90">
    <property type="entry name" value="Phosphatidylinositol 3-kinase Catalytic Subunit, Chain A, domain 1"/>
    <property type="match status" value="1"/>
</dbReference>
<evidence type="ECO:0000256" key="3">
    <source>
        <dbReference type="ARBA" id="ARBA00022527"/>
    </source>
</evidence>
<feature type="compositionally biased region" description="Basic and acidic residues" evidence="11">
    <location>
        <begin position="836"/>
        <end position="845"/>
    </location>
</feature>
<dbReference type="InterPro" id="IPR017441">
    <property type="entry name" value="Protein_kinase_ATP_BS"/>
</dbReference>
<evidence type="ECO:0000256" key="2">
    <source>
        <dbReference type="ARBA" id="ARBA00022490"/>
    </source>
</evidence>
<evidence type="ECO:0000256" key="6">
    <source>
        <dbReference type="ARBA" id="ARBA00022741"/>
    </source>
</evidence>
<dbReference type="PROSITE" id="PS00108">
    <property type="entry name" value="PROTEIN_KINASE_ST"/>
    <property type="match status" value="1"/>
</dbReference>
<dbReference type="FunFam" id="1.10.510.10:FF:000142">
    <property type="entry name" value="Octicosapeptide/phox/Bem1p domain kinase superfamily protein"/>
    <property type="match status" value="1"/>
</dbReference>
<dbReference type="SMART" id="SM00666">
    <property type="entry name" value="PB1"/>
    <property type="match status" value="1"/>
</dbReference>
<dbReference type="Pfam" id="PF07714">
    <property type="entry name" value="PK_Tyr_Ser-Thr"/>
    <property type="match status" value="1"/>
</dbReference>
<dbReference type="SUPFAM" id="SSF54277">
    <property type="entry name" value="CAD &amp; PB1 domains"/>
    <property type="match status" value="1"/>
</dbReference>
<keyword evidence="9" id="KW-0927">Auxin signaling pathway</keyword>
<feature type="domain" description="Protein kinase" evidence="12">
    <location>
        <begin position="890"/>
        <end position="1153"/>
    </location>
</feature>
<dbReference type="PRINTS" id="PR00109">
    <property type="entry name" value="TYRKINASE"/>
</dbReference>
<dbReference type="GO" id="GO:0009734">
    <property type="term" value="P:auxin-activated signaling pathway"/>
    <property type="evidence" value="ECO:0007669"/>
    <property type="project" value="UniProtKB-KW"/>
</dbReference>
<dbReference type="PROSITE" id="PS00107">
    <property type="entry name" value="PROTEIN_KINASE_ATP"/>
    <property type="match status" value="1"/>
</dbReference>
<accession>A0A5B7B5K4</accession>
<feature type="region of interest" description="Disordered" evidence="11">
    <location>
        <begin position="698"/>
        <end position="734"/>
    </location>
</feature>
<evidence type="ECO:0000256" key="10">
    <source>
        <dbReference type="PROSITE-ProRule" id="PRU10141"/>
    </source>
</evidence>
<proteinExistence type="predicted"/>
<feature type="compositionally biased region" description="Basic and acidic residues" evidence="11">
    <location>
        <begin position="705"/>
        <end position="722"/>
    </location>
</feature>
<dbReference type="PANTHER" id="PTHR23257">
    <property type="entry name" value="SERINE-THREONINE PROTEIN KINASE"/>
    <property type="match status" value="1"/>
</dbReference>
<sequence>MCNKGIGCLGQSPLQSDTQIDQRQLEAVYLMDSPSATPGSVPSSNDENPRVKFLCSFSGSILPRPQDGKLRYVGGETRIVSVPRDITYEELMGKMRELYEGATVLKYQQPDEDLDALVSVVNDDDVTNMMEEYDKLGSGDGFTRLRIFLFLLPDQDGSSHFVDVDERDTERRYVDALNNLNESPESRKQQPNESLVTSPVDDIHVAEQYFNQTSLEGSLHSQRNCEMPLPQFNLRHLTIPHMGSGQHQQSITQRYNEMEPPWSPAYYSPRHLGHHDPRPDFPTSPSSARYRTHYGEFSEKCLDRMSEEYGRQQQVNHQGPYDHQPQFSDNVVWLPSGPISSDKAGFPGNILHGPNVFEGNSICEHCRMTFQRNQPYPDSPWKHGEQPHLEQPNVGNGFQQVANLCADCPPNRDTLMLNTDTILHPGFYSRELNDPRSLYNGSQNHERGWILQHQSNTRAEEPKSHISGAGRLNDHYIVDGTGMNIPLGHGNLSDGHHVPSSYVHHEDPRYIQAGSELANEVFHDQAVATGSHIHIPPIEERGVRYGNLPYAYGADNLYQVSHGHAPAHALWRNIHSPMHGAPSYEASSSPQQANGTVSPGFLRGTQEGSPRFGIGMENQNPWVESSQKVVGCDGSSIPEYTYGHDLKFYPNTYGQECQCPLVPDPIPSPPDMLNFVAPTEPVQLSDLASTLVNDKLTSLTASGPESKKDTDFNESAKMEENSAHGGGKETNQVEKVEDTNVQCISAPELNKNPDEVASPESINSNCLRPTEECSVNVKPYELDACAPLENEELAVNRLSFLPELIASVKKAALEGVEEVKAKFEENADSGAVQDVTAKEETRIEPEPVDAQGDLNLDPDNDNLNNSKIEPTKAEAEAISRGLQTIKNDDLEEFRELGSGTYGAVYHGKWKGSDVAIKRIKASCFSGRPSERERLIADFWKEALILSSLHHPNVVSFYGIVRDGPDGSLATVTEFMVNGSLKQFLQKKDRTIDRRKRLIIAMDAAFGMEYLHGKNIVHFDLKCENLLVNMRDPHRPVCKIGDLGLSKVKQHTLVSGGVRGTLPWMAPELLSGKSNMVTEKIDVYSFGIVMWELLTGDEPYADMHCASIIGGIVNNTLRPQIPTWCDPEWKSLMESCWASDPAQRPSFSEISQRLRNMAAAINLK</sequence>
<dbReference type="InterPro" id="IPR050167">
    <property type="entry name" value="Ser_Thr_protein_kinase"/>
</dbReference>
<dbReference type="SUPFAM" id="SSF56112">
    <property type="entry name" value="Protein kinase-like (PK-like)"/>
    <property type="match status" value="1"/>
</dbReference>
<keyword evidence="7" id="KW-0418">Kinase</keyword>
<evidence type="ECO:0000313" key="13">
    <source>
        <dbReference type="EMBL" id="MPA62633.1"/>
    </source>
</evidence>
<keyword evidence="3" id="KW-0723">Serine/threonine-protein kinase</keyword>
<dbReference type="CDD" id="cd13999">
    <property type="entry name" value="STKc_MAP3K-like"/>
    <property type="match status" value="1"/>
</dbReference>
<evidence type="ECO:0000256" key="11">
    <source>
        <dbReference type="SAM" id="MobiDB-lite"/>
    </source>
</evidence>
<organism evidence="13">
    <name type="scientific">Davidia involucrata</name>
    <name type="common">Dove tree</name>
    <dbReference type="NCBI Taxonomy" id="16924"/>
    <lineage>
        <taxon>Eukaryota</taxon>
        <taxon>Viridiplantae</taxon>
        <taxon>Streptophyta</taxon>
        <taxon>Embryophyta</taxon>
        <taxon>Tracheophyta</taxon>
        <taxon>Spermatophyta</taxon>
        <taxon>Magnoliopsida</taxon>
        <taxon>eudicotyledons</taxon>
        <taxon>Gunneridae</taxon>
        <taxon>Pentapetalae</taxon>
        <taxon>asterids</taxon>
        <taxon>Cornales</taxon>
        <taxon>Nyssaceae</taxon>
        <taxon>Davidia</taxon>
    </lineage>
</organism>
<evidence type="ECO:0000256" key="5">
    <source>
        <dbReference type="ARBA" id="ARBA00022679"/>
    </source>
</evidence>
<evidence type="ECO:0000256" key="9">
    <source>
        <dbReference type="ARBA" id="ARBA00023294"/>
    </source>
</evidence>
<dbReference type="CDD" id="cd06410">
    <property type="entry name" value="PB1_UP2"/>
    <property type="match status" value="1"/>
</dbReference>
<dbReference type="SMART" id="SM00220">
    <property type="entry name" value="S_TKc"/>
    <property type="match status" value="1"/>
</dbReference>
<dbReference type="AlphaFoldDB" id="A0A5B7B5K4"/>
<comment type="subcellular location">
    <subcellularLocation>
        <location evidence="1">Cytoplasm</location>
    </subcellularLocation>
</comment>
<dbReference type="InterPro" id="IPR011009">
    <property type="entry name" value="Kinase-like_dom_sf"/>
</dbReference>
<protein>
    <recommendedName>
        <fullName evidence="12">Protein kinase domain-containing protein</fullName>
    </recommendedName>
</protein>
<keyword evidence="6 10" id="KW-0547">Nucleotide-binding</keyword>
<dbReference type="GO" id="GO:0010928">
    <property type="term" value="P:regulation of auxin mediated signaling pathway"/>
    <property type="evidence" value="ECO:0007669"/>
    <property type="project" value="UniProtKB-ARBA"/>
</dbReference>
<reference evidence="13" key="1">
    <citation type="submission" date="2019-08" db="EMBL/GenBank/DDBJ databases">
        <title>Reference gene set and small RNA set construction with multiple tissues from Davidia involucrata Baill.</title>
        <authorList>
            <person name="Yang H."/>
            <person name="Zhou C."/>
            <person name="Li G."/>
            <person name="Wang J."/>
            <person name="Gao P."/>
            <person name="Wang M."/>
            <person name="Wang R."/>
            <person name="Zhao Y."/>
        </authorList>
    </citation>
    <scope>NUCLEOTIDE SEQUENCE</scope>
    <source>
        <tissue evidence="13">Mixed with DoveR01_LX</tissue>
    </source>
</reference>
<dbReference type="PROSITE" id="PS50011">
    <property type="entry name" value="PROTEIN_KINASE_DOM"/>
    <property type="match status" value="1"/>
</dbReference>
<keyword evidence="4" id="KW-0597">Phosphoprotein</keyword>
<evidence type="ECO:0000256" key="4">
    <source>
        <dbReference type="ARBA" id="ARBA00022553"/>
    </source>
</evidence>
<dbReference type="GO" id="GO:0005524">
    <property type="term" value="F:ATP binding"/>
    <property type="evidence" value="ECO:0007669"/>
    <property type="project" value="UniProtKB-UniRule"/>
</dbReference>
<dbReference type="InterPro" id="IPR008271">
    <property type="entry name" value="Ser/Thr_kinase_AS"/>
</dbReference>
<feature type="binding site" evidence="10">
    <location>
        <position position="917"/>
    </location>
    <ligand>
        <name>ATP</name>
        <dbReference type="ChEBI" id="CHEBI:30616"/>
    </ligand>
</feature>
<keyword evidence="2" id="KW-0963">Cytoplasm</keyword>
<gene>
    <name evidence="13" type="ORF">Din_032074</name>
</gene>
<dbReference type="FunFam" id="3.30.200.20:FF:000081">
    <property type="entry name" value="Octicosapeptide/phox/Bem1p domain kinase superfamily protein"/>
    <property type="match status" value="1"/>
</dbReference>
<evidence type="ECO:0000256" key="8">
    <source>
        <dbReference type="ARBA" id="ARBA00022840"/>
    </source>
</evidence>
<dbReference type="GO" id="GO:0005737">
    <property type="term" value="C:cytoplasm"/>
    <property type="evidence" value="ECO:0007669"/>
    <property type="project" value="UniProtKB-SubCell"/>
</dbReference>
<dbReference type="PANTHER" id="PTHR23257:SF703">
    <property type="entry name" value="KINASE SUPERFAMILY WITH OCTICOSAPEPTIDE_PHOX_BEM1P DOMAIN-CONTAINING PROTEIN"/>
    <property type="match status" value="1"/>
</dbReference>